<dbReference type="Pfam" id="PF00990">
    <property type="entry name" value="GGDEF"/>
    <property type="match status" value="1"/>
</dbReference>
<dbReference type="SMART" id="SM00028">
    <property type="entry name" value="TPR"/>
    <property type="match status" value="3"/>
</dbReference>
<dbReference type="SUPFAM" id="SSF55073">
    <property type="entry name" value="Nucleotide cyclase"/>
    <property type="match status" value="1"/>
</dbReference>
<dbReference type="SMART" id="SM00267">
    <property type="entry name" value="GGDEF"/>
    <property type="match status" value="1"/>
</dbReference>
<dbReference type="InterPro" id="IPR011990">
    <property type="entry name" value="TPR-like_helical_dom_sf"/>
</dbReference>
<protein>
    <recommendedName>
        <fullName evidence="3">GGDEF domain-containing protein</fullName>
    </recommendedName>
</protein>
<dbReference type="InterPro" id="IPR029787">
    <property type="entry name" value="Nucleotide_cyclase"/>
</dbReference>
<name>A0ABQ4B1B1_9ACTN</name>
<evidence type="ECO:0000313" key="4">
    <source>
        <dbReference type="EMBL" id="GIE64457.1"/>
    </source>
</evidence>
<keyword evidence="5" id="KW-1185">Reference proteome</keyword>
<dbReference type="PROSITE" id="PS50887">
    <property type="entry name" value="GGDEF"/>
    <property type="match status" value="1"/>
</dbReference>
<dbReference type="InterPro" id="IPR050469">
    <property type="entry name" value="Diguanylate_Cyclase"/>
</dbReference>
<feature type="compositionally biased region" description="Polar residues" evidence="2">
    <location>
        <begin position="543"/>
        <end position="554"/>
    </location>
</feature>
<dbReference type="SUPFAM" id="SSF81901">
    <property type="entry name" value="HCP-like"/>
    <property type="match status" value="1"/>
</dbReference>
<sequence>MNAQPVIETMDDAASMVLQAQEHLDMARYTPAMELAVRAETLAGTPAVRAHALAVISACHHRLDRYAQSIEVGLQAVRLWHELGDLAGESSARSTIARVLILTGDLTESLDEGLIALELADLSGELRPRLLALTAIGIVHLCLRQHELSIEYCERAAETARLLGDVAVHGSLIDTISCVFMGQAYAAREEGNEDAALSYGQLAADRAREAMEIGRQCGHRYYQVNALGNLAEGLAFIGRPAEALELMDTIEIDPELDSVSMVTHLLDTRGCVHLALKNYDQAARLFAEALELSAGNNTAMYYCEHLSEAHEKNGDFRAALEYHKRFHTLFTLVASEAAQRSASIAAIRLETSRAQDYAMRERARAEELYHSNLELTRHAESLLQQSLEDPLTGLANRRLLDRLLETEGQRYSIALLDVDHFKRVNDSYSHQIGDQVLRQLGALLLQSSRPADHAARYGGEEFALLLSDQGDEPDDAVAERLRELIEAFDWTPIAPGLRVTVSIGIAAHHEAGSAAALLEIADRRLYEAKNGGRNRVVGPESPSPSTAPGFTASN</sequence>
<dbReference type="Gene3D" id="1.25.40.10">
    <property type="entry name" value="Tetratricopeptide repeat domain"/>
    <property type="match status" value="2"/>
</dbReference>
<dbReference type="RefSeq" id="WP_203823685.1">
    <property type="nucleotide sequence ID" value="NZ_BAAATY010000005.1"/>
</dbReference>
<dbReference type="PANTHER" id="PTHR45138">
    <property type="entry name" value="REGULATORY COMPONENTS OF SENSORY TRANSDUCTION SYSTEM"/>
    <property type="match status" value="1"/>
</dbReference>
<evidence type="ECO:0000256" key="1">
    <source>
        <dbReference type="PROSITE-ProRule" id="PRU00339"/>
    </source>
</evidence>
<accession>A0ABQ4B1B1</accession>
<dbReference type="InterPro" id="IPR043128">
    <property type="entry name" value="Rev_trsase/Diguanyl_cyclase"/>
</dbReference>
<feature type="region of interest" description="Disordered" evidence="2">
    <location>
        <begin position="531"/>
        <end position="554"/>
    </location>
</feature>
<dbReference type="Gene3D" id="3.30.70.270">
    <property type="match status" value="1"/>
</dbReference>
<comment type="caution">
    <text evidence="4">The sequence shown here is derived from an EMBL/GenBank/DDBJ whole genome shotgun (WGS) entry which is preliminary data.</text>
</comment>
<dbReference type="PROSITE" id="PS50005">
    <property type="entry name" value="TPR"/>
    <property type="match status" value="1"/>
</dbReference>
<dbReference type="InterPro" id="IPR019734">
    <property type="entry name" value="TPR_rpt"/>
</dbReference>
<gene>
    <name evidence="4" type="ORF">Apa02nite_005650</name>
</gene>
<dbReference type="PANTHER" id="PTHR45138:SF9">
    <property type="entry name" value="DIGUANYLATE CYCLASE DGCM-RELATED"/>
    <property type="match status" value="1"/>
</dbReference>
<dbReference type="InterPro" id="IPR000160">
    <property type="entry name" value="GGDEF_dom"/>
</dbReference>
<feature type="domain" description="GGDEF" evidence="3">
    <location>
        <begin position="409"/>
        <end position="541"/>
    </location>
</feature>
<proteinExistence type="predicted"/>
<dbReference type="Proteomes" id="UP000624709">
    <property type="component" value="Unassembled WGS sequence"/>
</dbReference>
<dbReference type="CDD" id="cd01949">
    <property type="entry name" value="GGDEF"/>
    <property type="match status" value="1"/>
</dbReference>
<evidence type="ECO:0000259" key="3">
    <source>
        <dbReference type="PROSITE" id="PS50887"/>
    </source>
</evidence>
<dbReference type="EMBL" id="BOMS01000009">
    <property type="protein sequence ID" value="GIE64457.1"/>
    <property type="molecule type" value="Genomic_DNA"/>
</dbReference>
<feature type="repeat" description="TPR" evidence="1">
    <location>
        <begin position="263"/>
        <end position="296"/>
    </location>
</feature>
<reference evidence="4 5" key="1">
    <citation type="submission" date="2021-01" db="EMBL/GenBank/DDBJ databases">
        <title>Whole genome shotgun sequence of Actinoplanes palleronii NBRC 14916.</title>
        <authorList>
            <person name="Komaki H."/>
            <person name="Tamura T."/>
        </authorList>
    </citation>
    <scope>NUCLEOTIDE SEQUENCE [LARGE SCALE GENOMIC DNA]</scope>
    <source>
        <strain evidence="4 5">NBRC 14916</strain>
    </source>
</reference>
<keyword evidence="1" id="KW-0802">TPR repeat</keyword>
<organism evidence="4 5">
    <name type="scientific">Actinoplanes palleronii</name>
    <dbReference type="NCBI Taxonomy" id="113570"/>
    <lineage>
        <taxon>Bacteria</taxon>
        <taxon>Bacillati</taxon>
        <taxon>Actinomycetota</taxon>
        <taxon>Actinomycetes</taxon>
        <taxon>Micromonosporales</taxon>
        <taxon>Micromonosporaceae</taxon>
        <taxon>Actinoplanes</taxon>
    </lineage>
</organism>
<evidence type="ECO:0000313" key="5">
    <source>
        <dbReference type="Proteomes" id="UP000624709"/>
    </source>
</evidence>
<evidence type="ECO:0000256" key="2">
    <source>
        <dbReference type="SAM" id="MobiDB-lite"/>
    </source>
</evidence>
<dbReference type="NCBIfam" id="TIGR00254">
    <property type="entry name" value="GGDEF"/>
    <property type="match status" value="1"/>
</dbReference>
<dbReference type="SUPFAM" id="SSF48452">
    <property type="entry name" value="TPR-like"/>
    <property type="match status" value="1"/>
</dbReference>